<dbReference type="OrthoDB" id="9791419at2"/>
<evidence type="ECO:0000256" key="1">
    <source>
        <dbReference type="ARBA" id="ARBA00022679"/>
    </source>
</evidence>
<dbReference type="SUPFAM" id="SSF56112">
    <property type="entry name" value="Protein kinase-like (PK-like)"/>
    <property type="match status" value="1"/>
</dbReference>
<proteinExistence type="predicted"/>
<evidence type="ECO:0000313" key="8">
    <source>
        <dbReference type="Proteomes" id="UP000294359"/>
    </source>
</evidence>
<dbReference type="RefSeq" id="WP_134383166.1">
    <property type="nucleotide sequence ID" value="NZ_BMWW01000010.1"/>
</dbReference>
<dbReference type="PANTHER" id="PTHR43289:SF6">
    <property type="entry name" value="SERINE_THREONINE-PROTEIN KINASE NEKL-3"/>
    <property type="match status" value="1"/>
</dbReference>
<evidence type="ECO:0000256" key="4">
    <source>
        <dbReference type="ARBA" id="ARBA00022840"/>
    </source>
</evidence>
<dbReference type="Pfam" id="PF00069">
    <property type="entry name" value="Pkinase"/>
    <property type="match status" value="1"/>
</dbReference>
<dbReference type="InterPro" id="IPR000719">
    <property type="entry name" value="Prot_kinase_dom"/>
</dbReference>
<feature type="domain" description="Protein kinase" evidence="5">
    <location>
        <begin position="1"/>
        <end position="238"/>
    </location>
</feature>
<reference evidence="6" key="1">
    <citation type="journal article" date="2014" name="Int. J. Syst. Evol. Microbiol.">
        <title>Complete genome sequence of Corynebacterium casei LMG S-19264T (=DSM 44701T), isolated from a smear-ripened cheese.</title>
        <authorList>
            <consortium name="US DOE Joint Genome Institute (JGI-PGF)"/>
            <person name="Walter F."/>
            <person name="Albersmeier A."/>
            <person name="Kalinowski J."/>
            <person name="Ruckert C."/>
        </authorList>
    </citation>
    <scope>NUCLEOTIDE SEQUENCE</scope>
    <source>
        <strain evidence="6">KCTC 12344</strain>
    </source>
</reference>
<keyword evidence="4" id="KW-0067">ATP-binding</keyword>
<accession>A0A4P7B966</accession>
<evidence type="ECO:0000259" key="5">
    <source>
        <dbReference type="PROSITE" id="PS50011"/>
    </source>
</evidence>
<dbReference type="Gene3D" id="1.10.510.10">
    <property type="entry name" value="Transferase(Phosphotransferase) domain 1"/>
    <property type="match status" value="1"/>
</dbReference>
<keyword evidence="3" id="KW-0418">Kinase</keyword>
<keyword evidence="2" id="KW-0547">Nucleotide-binding</keyword>
<keyword evidence="1" id="KW-0808">Transferase</keyword>
<dbReference type="GO" id="GO:0005524">
    <property type="term" value="F:ATP binding"/>
    <property type="evidence" value="ECO:0007669"/>
    <property type="project" value="UniProtKB-KW"/>
</dbReference>
<sequence>MQHEHWWPRPYRFDALLAPGVARARDCAGGIIVVKQGGVPAPLLRLRHPHLAAVVAADCHHHVLAWAGGVPMARLAGRVPVAAAVRWTGQLLAALACLHDAGVVHRDVTAANAMVVGTDAVLIDYGLAAPPGSCAVAGTPASTAPEGWRGHADARSDLFAVGVLLYRLLTGRHPFPGPPFAALQRILHGPVAAPSTQAPQCGSAFDPLLARALAARPSDRFASAAAMAAALDAAQAAFKLHCAANGGLARVAGECRKNGNRNDKYRERERKYRV</sequence>
<reference evidence="6" key="3">
    <citation type="submission" date="2022-12" db="EMBL/GenBank/DDBJ databases">
        <authorList>
            <person name="Sun Q."/>
            <person name="Kim S."/>
        </authorList>
    </citation>
    <scope>NUCLEOTIDE SEQUENCE</scope>
    <source>
        <strain evidence="6">KCTC 12344</strain>
    </source>
</reference>
<dbReference type="SMART" id="SM00220">
    <property type="entry name" value="S_TKc"/>
    <property type="match status" value="1"/>
</dbReference>
<dbReference type="Proteomes" id="UP000294359">
    <property type="component" value="Chromosome"/>
</dbReference>
<evidence type="ECO:0000256" key="2">
    <source>
        <dbReference type="ARBA" id="ARBA00022741"/>
    </source>
</evidence>
<dbReference type="EMBL" id="BMWW01000010">
    <property type="protein sequence ID" value="GGZ06979.1"/>
    <property type="molecule type" value="Genomic_DNA"/>
</dbReference>
<gene>
    <name evidence="7" type="ORF">E1742_01745</name>
    <name evidence="6" type="ORF">GCM10007388_45730</name>
</gene>
<organism evidence="6 9">
    <name type="scientific">Pseudoduganella plicata</name>
    <dbReference type="NCBI Taxonomy" id="321984"/>
    <lineage>
        <taxon>Bacteria</taxon>
        <taxon>Pseudomonadati</taxon>
        <taxon>Pseudomonadota</taxon>
        <taxon>Betaproteobacteria</taxon>
        <taxon>Burkholderiales</taxon>
        <taxon>Oxalobacteraceae</taxon>
        <taxon>Telluria group</taxon>
        <taxon>Pseudoduganella</taxon>
    </lineage>
</organism>
<dbReference type="PROSITE" id="PS50011">
    <property type="entry name" value="PROTEIN_KINASE_DOM"/>
    <property type="match status" value="1"/>
</dbReference>
<reference evidence="7 8" key="2">
    <citation type="submission" date="2019-03" db="EMBL/GenBank/DDBJ databases">
        <title>Draft Genome Sequences of Six Type Strains of the Genus Massilia.</title>
        <authorList>
            <person name="Miess H."/>
            <person name="Frediansyhah A."/>
            <person name="Gross H."/>
        </authorList>
    </citation>
    <scope>NUCLEOTIDE SEQUENCE [LARGE SCALE GENOMIC DNA]</scope>
    <source>
        <strain evidence="7 8">DSM 17505</strain>
    </source>
</reference>
<evidence type="ECO:0000256" key="3">
    <source>
        <dbReference type="ARBA" id="ARBA00022777"/>
    </source>
</evidence>
<name>A0A4P7B966_9BURK</name>
<dbReference type="PANTHER" id="PTHR43289">
    <property type="entry name" value="MITOGEN-ACTIVATED PROTEIN KINASE KINASE KINASE 20-RELATED"/>
    <property type="match status" value="1"/>
</dbReference>
<dbReference type="Proteomes" id="UP000619512">
    <property type="component" value="Unassembled WGS sequence"/>
</dbReference>
<dbReference type="GO" id="GO:0004674">
    <property type="term" value="F:protein serine/threonine kinase activity"/>
    <property type="evidence" value="ECO:0007669"/>
    <property type="project" value="TreeGrafter"/>
</dbReference>
<evidence type="ECO:0000313" key="6">
    <source>
        <dbReference type="EMBL" id="GGZ06979.1"/>
    </source>
</evidence>
<evidence type="ECO:0000313" key="7">
    <source>
        <dbReference type="EMBL" id="QBQ35036.1"/>
    </source>
</evidence>
<keyword evidence="8" id="KW-1185">Reference proteome</keyword>
<dbReference type="EMBL" id="CP038026">
    <property type="protein sequence ID" value="QBQ35036.1"/>
    <property type="molecule type" value="Genomic_DNA"/>
</dbReference>
<evidence type="ECO:0000313" key="9">
    <source>
        <dbReference type="Proteomes" id="UP000619512"/>
    </source>
</evidence>
<dbReference type="AlphaFoldDB" id="A0A4P7B966"/>
<protein>
    <recommendedName>
        <fullName evidence="5">Protein kinase domain-containing protein</fullName>
    </recommendedName>
</protein>
<dbReference type="InterPro" id="IPR011009">
    <property type="entry name" value="Kinase-like_dom_sf"/>
</dbReference>